<dbReference type="Pfam" id="PF14112">
    <property type="entry name" value="DUF4284"/>
    <property type="match status" value="1"/>
</dbReference>
<gene>
    <name evidence="1" type="ORF">B5P24_13905</name>
</gene>
<name>A0A225CQL3_9MICO</name>
<dbReference type="EMBL" id="MZMQ01000001">
    <property type="protein sequence ID" value="OQJ64012.1"/>
    <property type="molecule type" value="Genomic_DNA"/>
</dbReference>
<dbReference type="AlphaFoldDB" id="A0A225CQL3"/>
<accession>A0A225CQL3</accession>
<keyword evidence="2" id="KW-1185">Reference proteome</keyword>
<proteinExistence type="predicted"/>
<evidence type="ECO:0000313" key="2">
    <source>
        <dbReference type="Proteomes" id="UP000215316"/>
    </source>
</evidence>
<evidence type="ECO:0000313" key="1">
    <source>
        <dbReference type="EMBL" id="OQJ64012.1"/>
    </source>
</evidence>
<protein>
    <submittedName>
        <fullName evidence="1">Uncharacterized protein</fullName>
    </submittedName>
</protein>
<comment type="caution">
    <text evidence="1">The sequence shown here is derived from an EMBL/GenBank/DDBJ whole genome shotgun (WGS) entry which is preliminary data.</text>
</comment>
<dbReference type="Proteomes" id="UP000215316">
    <property type="component" value="Unassembled WGS sequence"/>
</dbReference>
<organism evidence="1 2">
    <name type="scientific">Clavibacter tessellarius</name>
    <dbReference type="NCBI Taxonomy" id="31965"/>
    <lineage>
        <taxon>Bacteria</taxon>
        <taxon>Bacillati</taxon>
        <taxon>Actinomycetota</taxon>
        <taxon>Actinomycetes</taxon>
        <taxon>Micrococcales</taxon>
        <taxon>Microbacteriaceae</taxon>
        <taxon>Clavibacter</taxon>
    </lineage>
</organism>
<reference evidence="1" key="1">
    <citation type="submission" date="2017-08" db="EMBL/GenBank/DDBJ databases">
        <title>Genomes of multiple Clavibacter strains from different subspecies.</title>
        <authorList>
            <person name="Yuan X.-K."/>
            <person name="Li X.-S."/>
            <person name="Nie J."/>
            <person name="De Boer S.H."/>
        </authorList>
    </citation>
    <scope>NUCLEOTIDE SEQUENCE [LARGE SCALE GENOMIC DNA]</scope>
    <source>
        <strain evidence="1">ATCC 33566</strain>
    </source>
</reference>
<dbReference type="InterPro" id="IPR025560">
    <property type="entry name" value="Imm22"/>
</dbReference>
<sequence length="128" mass="13724">MIVGPDPQLVSVWAGHFDSEEQFFSHVEMQYEGDSVSSAFISRSGVPWYDEDFAEGIYLEGCRDVRAALCGLSWGASFAHALVSAIDLHGFNAVYVVYDLEGSPGAGTADAPLTYIGACEYSKSASPT</sequence>